<accession>S5LWY8</accession>
<organism evidence="3 4">
    <name type="scientific">Spiroplasma taiwanense CT-1</name>
    <dbReference type="NCBI Taxonomy" id="1276220"/>
    <lineage>
        <taxon>Bacteria</taxon>
        <taxon>Bacillati</taxon>
        <taxon>Mycoplasmatota</taxon>
        <taxon>Mollicutes</taxon>
        <taxon>Entomoplasmatales</taxon>
        <taxon>Spiroplasmataceae</taxon>
        <taxon>Spiroplasma</taxon>
    </lineage>
</organism>
<dbReference type="RefSeq" id="WP_020834290.1">
    <property type="nucleotide sequence ID" value="NC_021846.1"/>
</dbReference>
<keyword evidence="1" id="KW-0812">Transmembrane</keyword>
<keyword evidence="1" id="KW-1133">Transmembrane helix</keyword>
<protein>
    <submittedName>
        <fullName evidence="3">Hydrolase</fullName>
    </submittedName>
</protein>
<keyword evidence="4" id="KW-1185">Reference proteome</keyword>
<evidence type="ECO:0000259" key="2">
    <source>
        <dbReference type="Pfam" id="PF00561"/>
    </source>
</evidence>
<evidence type="ECO:0000313" key="4">
    <source>
        <dbReference type="Proteomes" id="UP000014984"/>
    </source>
</evidence>
<dbReference type="GO" id="GO:0016787">
    <property type="term" value="F:hydrolase activity"/>
    <property type="evidence" value="ECO:0007669"/>
    <property type="project" value="UniProtKB-KW"/>
</dbReference>
<dbReference type="InterPro" id="IPR052920">
    <property type="entry name" value="DNA-binding_regulatory"/>
</dbReference>
<dbReference type="InterPro" id="IPR029058">
    <property type="entry name" value="AB_hydrolase_fold"/>
</dbReference>
<evidence type="ECO:0000256" key="1">
    <source>
        <dbReference type="SAM" id="Phobius"/>
    </source>
</evidence>
<reference evidence="3 4" key="1">
    <citation type="journal article" date="2013" name="Genome Biol. Evol.">
        <title>Comparison of metabolic capacities and inference of gene content evolution in mosquito-associated Spiroplasma diminutum and S. taiwanense.</title>
        <authorList>
            <person name="Lo W.S."/>
            <person name="Ku C."/>
            <person name="Chen L.L."/>
            <person name="Chang T.H."/>
            <person name="Kuo C.H."/>
        </authorList>
    </citation>
    <scope>NUCLEOTIDE SEQUENCE [LARGE SCALE GENOMIC DNA]</scope>
    <source>
        <strain evidence="3">CT-1</strain>
    </source>
</reference>
<dbReference type="OrthoDB" id="9776685at2"/>
<dbReference type="HOGENOM" id="CLU_849692_0_0_14"/>
<feature type="domain" description="AB hydrolase-1" evidence="2">
    <location>
        <begin position="110"/>
        <end position="223"/>
    </location>
</feature>
<feature type="transmembrane region" description="Helical" evidence="1">
    <location>
        <begin position="20"/>
        <end position="46"/>
    </location>
</feature>
<dbReference type="Gene3D" id="3.40.50.1820">
    <property type="entry name" value="alpha/beta hydrolase"/>
    <property type="match status" value="1"/>
</dbReference>
<dbReference type="PANTHER" id="PTHR43358:SF4">
    <property type="entry name" value="ALPHA_BETA HYDROLASE FOLD-1 DOMAIN-CONTAINING PROTEIN"/>
    <property type="match status" value="1"/>
</dbReference>
<dbReference type="eggNOG" id="COG1073">
    <property type="taxonomic scope" value="Bacteria"/>
</dbReference>
<dbReference type="SUPFAM" id="SSF53474">
    <property type="entry name" value="alpha/beta-Hydrolases"/>
    <property type="match status" value="1"/>
</dbReference>
<dbReference type="AlphaFoldDB" id="S5LWY8"/>
<keyword evidence="1" id="KW-0472">Membrane</keyword>
<dbReference type="Pfam" id="PF00561">
    <property type="entry name" value="Abhydrolase_1"/>
    <property type="match status" value="1"/>
</dbReference>
<dbReference type="STRING" id="1276220.STAIW_v1c05220"/>
<keyword evidence="3" id="KW-0378">Hydrolase</keyword>
<dbReference type="KEGG" id="stai:STAIW_v1c05220"/>
<dbReference type="PATRIC" id="fig|1276220.3.peg.530"/>
<dbReference type="PANTHER" id="PTHR43358">
    <property type="entry name" value="ALPHA/BETA-HYDROLASE"/>
    <property type="match status" value="1"/>
</dbReference>
<evidence type="ECO:0000313" key="3">
    <source>
        <dbReference type="EMBL" id="AGR41151.1"/>
    </source>
</evidence>
<sequence>MNYEKSLKKIKKYHYNWFNITLTIIFFPIVLLMSWLCVLLFLGYLFKYQRSGKNKHNIELNTYEHLIYDLKVKNIENFNISEEQIKEFNIGLFKEQISALIVRNKNSNKWVIGLHGFKRNKYIGLRNVSHFYEQGYNIITFDAYAHGKTYGTKSDFGWSNSKILNEVINWVKSCYKVEEIGVFGVSMGASSALYFANKYYQNNKIDWMIADCGFAEAVPQIRFFLKKYLKLPWWLMSLGINYNFRRYTQSDIKDVNLLLVNQNIRDLKILFIHGKKDDFIMYHNSIVMHYLKTKIELKPISQIVIYDNAKHSSSMHMNLENYKNTTLSFIK</sequence>
<name>S5LWY8_9MOLU</name>
<dbReference type="InterPro" id="IPR000073">
    <property type="entry name" value="AB_hydrolase_1"/>
</dbReference>
<dbReference type="EMBL" id="CP005074">
    <property type="protein sequence ID" value="AGR41151.1"/>
    <property type="molecule type" value="Genomic_DNA"/>
</dbReference>
<proteinExistence type="predicted"/>
<gene>
    <name evidence="3" type="primary">yqkD</name>
    <name evidence="3" type="ORF">STAIW_v1c05220</name>
</gene>
<dbReference type="Proteomes" id="UP000014984">
    <property type="component" value="Chromosome"/>
</dbReference>